<proteinExistence type="predicted"/>
<evidence type="ECO:0000313" key="4">
    <source>
        <dbReference type="EMBL" id="VDP38773.1"/>
    </source>
</evidence>
<dbReference type="PANTHER" id="PTHR24201:SF15">
    <property type="entry name" value="ANKYRIN REPEAT DOMAIN-CONTAINING PROTEIN 66"/>
    <property type="match status" value="1"/>
</dbReference>
<dbReference type="Proteomes" id="UP000272942">
    <property type="component" value="Unassembled WGS sequence"/>
</dbReference>
<dbReference type="Pfam" id="PF13637">
    <property type="entry name" value="Ank_4"/>
    <property type="match status" value="1"/>
</dbReference>
<evidence type="ECO:0000313" key="6">
    <source>
        <dbReference type="WBParaSite" id="ECPE_0000142201-mRNA-1"/>
    </source>
</evidence>
<evidence type="ECO:0000256" key="3">
    <source>
        <dbReference type="PROSITE-ProRule" id="PRU00023"/>
    </source>
</evidence>
<dbReference type="WBParaSite" id="ECPE_0000142201-mRNA-1">
    <property type="protein sequence ID" value="ECPE_0000142201-mRNA-1"/>
    <property type="gene ID" value="ECPE_0000142201"/>
</dbReference>
<dbReference type="SUPFAM" id="SSF48403">
    <property type="entry name" value="Ankyrin repeat"/>
    <property type="match status" value="1"/>
</dbReference>
<name>A0A183A387_9TREM</name>
<protein>
    <submittedName>
        <fullName evidence="6">ANK_REP_REGION domain-containing protein</fullName>
    </submittedName>
</protein>
<accession>A0A183A387</accession>
<keyword evidence="2 3" id="KW-0040">ANK repeat</keyword>
<feature type="repeat" description="ANK" evidence="3">
    <location>
        <begin position="38"/>
        <end position="66"/>
    </location>
</feature>
<organism evidence="6">
    <name type="scientific">Echinostoma caproni</name>
    <dbReference type="NCBI Taxonomy" id="27848"/>
    <lineage>
        <taxon>Eukaryota</taxon>
        <taxon>Metazoa</taxon>
        <taxon>Spiralia</taxon>
        <taxon>Lophotrochozoa</taxon>
        <taxon>Platyhelminthes</taxon>
        <taxon>Trematoda</taxon>
        <taxon>Digenea</taxon>
        <taxon>Plagiorchiida</taxon>
        <taxon>Echinostomata</taxon>
        <taxon>Echinostomatoidea</taxon>
        <taxon>Echinostomatidae</taxon>
        <taxon>Echinostoma</taxon>
    </lineage>
</organism>
<dbReference type="OrthoDB" id="426293at2759"/>
<dbReference type="PANTHER" id="PTHR24201">
    <property type="entry name" value="ANK_REP_REGION DOMAIN-CONTAINING PROTEIN"/>
    <property type="match status" value="1"/>
</dbReference>
<dbReference type="SMART" id="SM00248">
    <property type="entry name" value="ANK"/>
    <property type="match status" value="2"/>
</dbReference>
<sequence>MQDITSKTPLMKAARSGKLWAVRRLLSFGANVNVRDRNDETALHFACRQGSTEILSMLIKVQSNLNPSIPNDFYCLILRQLNRSHVKTQQRHRFSRCTCCYETD</sequence>
<reference evidence="6" key="1">
    <citation type="submission" date="2016-06" db="UniProtKB">
        <authorList>
            <consortium name="WormBaseParasite"/>
        </authorList>
    </citation>
    <scope>IDENTIFICATION</scope>
</reference>
<evidence type="ECO:0000256" key="1">
    <source>
        <dbReference type="ARBA" id="ARBA00022737"/>
    </source>
</evidence>
<dbReference type="InterPro" id="IPR002110">
    <property type="entry name" value="Ankyrin_rpt"/>
</dbReference>
<evidence type="ECO:0000313" key="5">
    <source>
        <dbReference type="Proteomes" id="UP000272942"/>
    </source>
</evidence>
<reference evidence="4 5" key="2">
    <citation type="submission" date="2018-11" db="EMBL/GenBank/DDBJ databases">
        <authorList>
            <consortium name="Pathogen Informatics"/>
        </authorList>
    </citation>
    <scope>NUCLEOTIDE SEQUENCE [LARGE SCALE GENOMIC DNA]</scope>
    <source>
        <strain evidence="4 5">Egypt</strain>
    </source>
</reference>
<dbReference type="InterPro" id="IPR036770">
    <property type="entry name" value="Ankyrin_rpt-contain_sf"/>
</dbReference>
<gene>
    <name evidence="4" type="ORF">ECPE_LOCUS1422</name>
</gene>
<keyword evidence="5" id="KW-1185">Reference proteome</keyword>
<feature type="repeat" description="ANK" evidence="3">
    <location>
        <begin position="5"/>
        <end position="37"/>
    </location>
</feature>
<dbReference type="PROSITE" id="PS50297">
    <property type="entry name" value="ANK_REP_REGION"/>
    <property type="match status" value="2"/>
</dbReference>
<dbReference type="EMBL" id="UZAN01008931">
    <property type="protein sequence ID" value="VDP38773.1"/>
    <property type="molecule type" value="Genomic_DNA"/>
</dbReference>
<dbReference type="AlphaFoldDB" id="A0A183A387"/>
<dbReference type="Gene3D" id="1.25.40.20">
    <property type="entry name" value="Ankyrin repeat-containing domain"/>
    <property type="match status" value="1"/>
</dbReference>
<evidence type="ECO:0000256" key="2">
    <source>
        <dbReference type="ARBA" id="ARBA00023043"/>
    </source>
</evidence>
<keyword evidence="1" id="KW-0677">Repeat</keyword>
<dbReference type="InterPro" id="IPR050776">
    <property type="entry name" value="Ank_Repeat/CDKN_Inhibitor"/>
</dbReference>
<dbReference type="PROSITE" id="PS50088">
    <property type="entry name" value="ANK_REPEAT"/>
    <property type="match status" value="2"/>
</dbReference>